<organism evidence="1 2">
    <name type="scientific">Araneus ventricosus</name>
    <name type="common">Orbweaver spider</name>
    <name type="synonym">Epeira ventricosa</name>
    <dbReference type="NCBI Taxonomy" id="182803"/>
    <lineage>
        <taxon>Eukaryota</taxon>
        <taxon>Metazoa</taxon>
        <taxon>Ecdysozoa</taxon>
        <taxon>Arthropoda</taxon>
        <taxon>Chelicerata</taxon>
        <taxon>Arachnida</taxon>
        <taxon>Araneae</taxon>
        <taxon>Araneomorphae</taxon>
        <taxon>Entelegynae</taxon>
        <taxon>Araneoidea</taxon>
        <taxon>Araneidae</taxon>
        <taxon>Araneus</taxon>
    </lineage>
</organism>
<protein>
    <recommendedName>
        <fullName evidence="3">DUF4371 domain-containing protein</fullName>
    </recommendedName>
</protein>
<dbReference type="EMBL" id="BGPR01000052">
    <property type="protein sequence ID" value="GBL87241.1"/>
    <property type="molecule type" value="Genomic_DNA"/>
</dbReference>
<accession>A0A4Y2B4F5</accession>
<dbReference type="Proteomes" id="UP000499080">
    <property type="component" value="Unassembled WGS sequence"/>
</dbReference>
<proteinExistence type="predicted"/>
<keyword evidence="2" id="KW-1185">Reference proteome</keyword>
<evidence type="ECO:0008006" key="3">
    <source>
        <dbReference type="Google" id="ProtNLM"/>
    </source>
</evidence>
<gene>
    <name evidence="1" type="ORF">AVEN_270517_1</name>
</gene>
<dbReference type="AlphaFoldDB" id="A0A4Y2B4F5"/>
<comment type="caution">
    <text evidence="1">The sequence shown here is derived from an EMBL/GenBank/DDBJ whole genome shotgun (WGS) entry which is preliminary data.</text>
</comment>
<name>A0A4Y2B4F5_ARAVE</name>
<reference evidence="1 2" key="1">
    <citation type="journal article" date="2019" name="Sci. Rep.">
        <title>Orb-weaving spider Araneus ventricosus genome elucidates the spidroin gene catalogue.</title>
        <authorList>
            <person name="Kono N."/>
            <person name="Nakamura H."/>
            <person name="Ohtoshi R."/>
            <person name="Moran D.A.P."/>
            <person name="Shinohara A."/>
            <person name="Yoshida Y."/>
            <person name="Fujiwara M."/>
            <person name="Mori M."/>
            <person name="Tomita M."/>
            <person name="Arakawa K."/>
        </authorList>
    </citation>
    <scope>NUCLEOTIDE SEQUENCE [LARGE SCALE GENOMIC DNA]</scope>
</reference>
<evidence type="ECO:0000313" key="1">
    <source>
        <dbReference type="EMBL" id="GBL87241.1"/>
    </source>
</evidence>
<evidence type="ECO:0000313" key="2">
    <source>
        <dbReference type="Proteomes" id="UP000499080"/>
    </source>
</evidence>
<sequence length="107" mass="12096">MQALNSLKMTRTAVAYKLKNGLAKIIKDEQWRSLRNCKCSLNKDESTGRGTESILSILVQYFCHKENKMILRHLSSLKLTSSSSSAIYSAIVSLIGENEILWDNLVF</sequence>